<dbReference type="AlphaFoldDB" id="A0A9Q3HRN3"/>
<accession>A0A9Q3HRN3</accession>
<gene>
    <name evidence="1" type="ORF">O181_052424</name>
</gene>
<evidence type="ECO:0000313" key="1">
    <source>
        <dbReference type="EMBL" id="MBW0512709.1"/>
    </source>
</evidence>
<name>A0A9Q3HRN3_9BASI</name>
<reference evidence="1" key="1">
    <citation type="submission" date="2021-03" db="EMBL/GenBank/DDBJ databases">
        <title>Draft genome sequence of rust myrtle Austropuccinia psidii MF-1, a brazilian biotype.</title>
        <authorList>
            <person name="Quecine M.C."/>
            <person name="Pachon D.M.R."/>
            <person name="Bonatelli M.L."/>
            <person name="Correr F.H."/>
            <person name="Franceschini L.M."/>
            <person name="Leite T.F."/>
            <person name="Margarido G.R.A."/>
            <person name="Almeida C.A."/>
            <person name="Ferrarezi J.A."/>
            <person name="Labate C.A."/>
        </authorList>
    </citation>
    <scope>NUCLEOTIDE SEQUENCE</scope>
    <source>
        <strain evidence="1">MF-1</strain>
    </source>
</reference>
<dbReference type="Proteomes" id="UP000765509">
    <property type="component" value="Unassembled WGS sequence"/>
</dbReference>
<evidence type="ECO:0000313" key="2">
    <source>
        <dbReference type="Proteomes" id="UP000765509"/>
    </source>
</evidence>
<keyword evidence="2" id="KW-1185">Reference proteome</keyword>
<sequence length="217" mass="24627">MCVTTMTNHPLNGCCGNSILTQVRANWPYHIIYGKLAPSSNLWPSWLTLHLTNPQSITFFLGLGGPLDLPEAYGPWHNPLYLWGFGLNGLFGPFRPPTASTVDSPWSVGPLGPFWPKSKGVGHKLPNHKWAHLIQFWPQNPINVKWPKTTLGPKMAINQSIASSNHQRPPDHLQERIPLQFRGRLLLPQCTPYSRIQEWCIYGIIYHYAPFCSAIQW</sequence>
<proteinExistence type="predicted"/>
<protein>
    <submittedName>
        <fullName evidence="1">Uncharacterized protein</fullName>
    </submittedName>
</protein>
<dbReference type="EMBL" id="AVOT02022950">
    <property type="protein sequence ID" value="MBW0512709.1"/>
    <property type="molecule type" value="Genomic_DNA"/>
</dbReference>
<comment type="caution">
    <text evidence="1">The sequence shown here is derived from an EMBL/GenBank/DDBJ whole genome shotgun (WGS) entry which is preliminary data.</text>
</comment>
<organism evidence="1 2">
    <name type="scientific">Austropuccinia psidii MF-1</name>
    <dbReference type="NCBI Taxonomy" id="1389203"/>
    <lineage>
        <taxon>Eukaryota</taxon>
        <taxon>Fungi</taxon>
        <taxon>Dikarya</taxon>
        <taxon>Basidiomycota</taxon>
        <taxon>Pucciniomycotina</taxon>
        <taxon>Pucciniomycetes</taxon>
        <taxon>Pucciniales</taxon>
        <taxon>Sphaerophragmiaceae</taxon>
        <taxon>Austropuccinia</taxon>
    </lineage>
</organism>